<gene>
    <name evidence="2" type="ORF">PCANC_23457</name>
    <name evidence="1" type="ORF">PCASD_21989</name>
</gene>
<accession>A0A2N5UL95</accession>
<evidence type="ECO:0000313" key="1">
    <source>
        <dbReference type="EMBL" id="PLW32218.1"/>
    </source>
</evidence>
<keyword evidence="3" id="KW-1185">Reference proteome</keyword>
<dbReference type="AlphaFoldDB" id="A0A2N5UL95"/>
<comment type="caution">
    <text evidence="2">The sequence shown here is derived from an EMBL/GenBank/DDBJ whole genome shotgun (WGS) entry which is preliminary data.</text>
</comment>
<evidence type="ECO:0000313" key="3">
    <source>
        <dbReference type="Proteomes" id="UP000235388"/>
    </source>
</evidence>
<evidence type="ECO:0000313" key="2">
    <source>
        <dbReference type="EMBL" id="PLW38533.1"/>
    </source>
</evidence>
<dbReference type="EMBL" id="PGCJ01000206">
    <property type="protein sequence ID" value="PLW38533.1"/>
    <property type="molecule type" value="Genomic_DNA"/>
</dbReference>
<reference evidence="3 4" key="1">
    <citation type="submission" date="2017-11" db="EMBL/GenBank/DDBJ databases">
        <title>De novo assembly and phasing of dikaryotic genomes from two isolates of Puccinia coronata f. sp. avenae, the causal agent of oat crown rust.</title>
        <authorList>
            <person name="Miller M.E."/>
            <person name="Zhang Y."/>
            <person name="Omidvar V."/>
            <person name="Sperschneider J."/>
            <person name="Schwessinger B."/>
            <person name="Raley C."/>
            <person name="Palmer J.M."/>
            <person name="Garnica D."/>
            <person name="Upadhyaya N."/>
            <person name="Rathjen J."/>
            <person name="Taylor J.M."/>
            <person name="Park R.F."/>
            <person name="Dodds P.N."/>
            <person name="Hirsch C.D."/>
            <person name="Kianian S.F."/>
            <person name="Figueroa M."/>
        </authorList>
    </citation>
    <scope>NUCLEOTIDE SEQUENCE [LARGE SCALE GENOMIC DNA]</scope>
    <source>
        <strain evidence="2">12NC29</strain>
        <strain evidence="1">12SD80</strain>
    </source>
</reference>
<proteinExistence type="predicted"/>
<sequence length="64" mass="7004">MSGGNPVKLVKDWLTPVYTSKASQSERSPSELCLQAASRLRTLERKNCSSAHRPLLNAFSIGSQ</sequence>
<protein>
    <submittedName>
        <fullName evidence="2">Uncharacterized protein</fullName>
    </submittedName>
</protein>
<dbReference type="Proteomes" id="UP000235388">
    <property type="component" value="Unassembled WGS sequence"/>
</dbReference>
<organism evidence="2 3">
    <name type="scientific">Puccinia coronata f. sp. avenae</name>
    <dbReference type="NCBI Taxonomy" id="200324"/>
    <lineage>
        <taxon>Eukaryota</taxon>
        <taxon>Fungi</taxon>
        <taxon>Dikarya</taxon>
        <taxon>Basidiomycota</taxon>
        <taxon>Pucciniomycotina</taxon>
        <taxon>Pucciniomycetes</taxon>
        <taxon>Pucciniales</taxon>
        <taxon>Pucciniaceae</taxon>
        <taxon>Puccinia</taxon>
    </lineage>
</organism>
<name>A0A2N5UL95_9BASI</name>
<dbReference type="EMBL" id="PGCI01000248">
    <property type="protein sequence ID" value="PLW32218.1"/>
    <property type="molecule type" value="Genomic_DNA"/>
</dbReference>
<dbReference type="Proteomes" id="UP000235392">
    <property type="component" value="Unassembled WGS sequence"/>
</dbReference>
<evidence type="ECO:0000313" key="4">
    <source>
        <dbReference type="Proteomes" id="UP000235392"/>
    </source>
</evidence>